<evidence type="ECO:0000313" key="2">
    <source>
        <dbReference type="Proteomes" id="UP000799754"/>
    </source>
</evidence>
<dbReference type="EMBL" id="MU006748">
    <property type="protein sequence ID" value="KAF2622014.1"/>
    <property type="molecule type" value="Genomic_DNA"/>
</dbReference>
<dbReference type="Proteomes" id="UP000799754">
    <property type="component" value="Unassembled WGS sequence"/>
</dbReference>
<feature type="non-terminal residue" evidence="1">
    <location>
        <position position="281"/>
    </location>
</feature>
<reference evidence="1" key="1">
    <citation type="journal article" date="2020" name="Stud. Mycol.">
        <title>101 Dothideomycetes genomes: a test case for predicting lifestyles and emergence of pathogens.</title>
        <authorList>
            <person name="Haridas S."/>
            <person name="Albert R."/>
            <person name="Binder M."/>
            <person name="Bloem J."/>
            <person name="Labutti K."/>
            <person name="Salamov A."/>
            <person name="Andreopoulos B."/>
            <person name="Baker S."/>
            <person name="Barry K."/>
            <person name="Bills G."/>
            <person name="Bluhm B."/>
            <person name="Cannon C."/>
            <person name="Castanera R."/>
            <person name="Culley D."/>
            <person name="Daum C."/>
            <person name="Ezra D."/>
            <person name="Gonzalez J."/>
            <person name="Henrissat B."/>
            <person name="Kuo A."/>
            <person name="Liang C."/>
            <person name="Lipzen A."/>
            <person name="Lutzoni F."/>
            <person name="Magnuson J."/>
            <person name="Mondo S."/>
            <person name="Nolan M."/>
            <person name="Ohm R."/>
            <person name="Pangilinan J."/>
            <person name="Park H.-J."/>
            <person name="Ramirez L."/>
            <person name="Alfaro M."/>
            <person name="Sun H."/>
            <person name="Tritt A."/>
            <person name="Yoshinaga Y."/>
            <person name="Zwiers L.-H."/>
            <person name="Turgeon B."/>
            <person name="Goodwin S."/>
            <person name="Spatafora J."/>
            <person name="Crous P."/>
            <person name="Grigoriev I."/>
        </authorList>
    </citation>
    <scope>NUCLEOTIDE SEQUENCE</scope>
    <source>
        <strain evidence="1">CBS 525.71</strain>
    </source>
</reference>
<keyword evidence="2" id="KW-1185">Reference proteome</keyword>
<sequence length="281" mass="29793">MPTSVTTTSPIALVNHQPITSAPVLHQPGTPPNPPAPSGVSTTSTTVINTTSRKSAVGFYLGRIKKLMKSPDISTVILSTMIAIIFGVPTWLGLRLAAWTSKKDFYMLCLEKMDYERSADCTAALNTDGEYVQSSWLGSLDAITIIVISAAAVTILVAMLSICFPTGPRIVTSPLLAHTSSMDLEYTGHYHKDFDTASIGGQEQEVMMLLDNNANVNAQDGAYINGLYAASEKGQEQIVKMLLGKGANVNAQGGEYGNALQAASAGGHEQVVKMLLDKGAD</sequence>
<proteinExistence type="predicted"/>
<accession>A0ACB6RM57</accession>
<evidence type="ECO:0000313" key="1">
    <source>
        <dbReference type="EMBL" id="KAF2622014.1"/>
    </source>
</evidence>
<comment type="caution">
    <text evidence="1">The sequence shown here is derived from an EMBL/GenBank/DDBJ whole genome shotgun (WGS) entry which is preliminary data.</text>
</comment>
<name>A0ACB6RM57_9PLEO</name>
<protein>
    <submittedName>
        <fullName evidence="1">Ankyrin</fullName>
    </submittedName>
</protein>
<organism evidence="1 2">
    <name type="scientific">Macroventuria anomochaeta</name>
    <dbReference type="NCBI Taxonomy" id="301207"/>
    <lineage>
        <taxon>Eukaryota</taxon>
        <taxon>Fungi</taxon>
        <taxon>Dikarya</taxon>
        <taxon>Ascomycota</taxon>
        <taxon>Pezizomycotina</taxon>
        <taxon>Dothideomycetes</taxon>
        <taxon>Pleosporomycetidae</taxon>
        <taxon>Pleosporales</taxon>
        <taxon>Pleosporineae</taxon>
        <taxon>Didymellaceae</taxon>
        <taxon>Macroventuria</taxon>
    </lineage>
</organism>
<gene>
    <name evidence="1" type="ORF">BU25DRAFT_463156</name>
</gene>